<evidence type="ECO:0000313" key="2">
    <source>
        <dbReference type="EMBL" id="GAX85433.1"/>
    </source>
</evidence>
<feature type="region of interest" description="Disordered" evidence="1">
    <location>
        <begin position="304"/>
        <end position="394"/>
    </location>
</feature>
<reference evidence="2 3" key="1">
    <citation type="submission" date="2017-08" db="EMBL/GenBank/DDBJ databases">
        <title>Acidophilic green algal genome provides insights into adaptation to an acidic environment.</title>
        <authorList>
            <person name="Hirooka S."/>
            <person name="Hirose Y."/>
            <person name="Kanesaki Y."/>
            <person name="Higuchi S."/>
            <person name="Fujiwara T."/>
            <person name="Onuma R."/>
            <person name="Era A."/>
            <person name="Ohbayashi R."/>
            <person name="Uzuka A."/>
            <person name="Nozaki H."/>
            <person name="Yoshikawa H."/>
            <person name="Miyagishima S.Y."/>
        </authorList>
    </citation>
    <scope>NUCLEOTIDE SEQUENCE [LARGE SCALE GENOMIC DNA]</scope>
    <source>
        <strain evidence="2 3">NIES-2499</strain>
    </source>
</reference>
<sequence>MGSNVTEIRTSPEDACDLLDMVELLYASRERALMVADLLLSLENVNALGEEDSLNRSKPVNCYPVLHGSVVVVHHRTSPESFYVHVIQGQPWRCQAVDMDVKSRADHIFVSLEDGQEVALRDLSSHTNFSSSFPTSQIQAMLTQIHWLASEGIIKTKSREEVARQFCRTQLLVSALNHHFPPHHEAMMPEDPERKRDPDLCDINWPLQKTHQECKDIWAKAHIVMQSSDFSHIVEQIKQNLKPWGAELHTLYLSAYYALKLQEGQRQQSSQSPSRHNSVNIELDAAGNKADIVSSVVQAKINSGEANNDRLPSNFGCGTDLGHNEQRYSHSAASSSLMERSKKRSRGSASLPSTASTHLLGNNDDDRVNRRSEGRSTQSPNLESRRTSLLEDEAKDASTLSRRFVEGGGVASCKSHAATHHYPLVLSNKESREADEFDYQLGQYLRQKRNYRGHGWLNMSLVAKAGFKVPETLLQLFSGARGYFITRAGYNYLFDFDKCCLRACLDDDVTSSWLTRYQMEIMERRRQGKGK</sequence>
<comment type="caution">
    <text evidence="2">The sequence shown here is derived from an EMBL/GenBank/DDBJ whole genome shotgun (WGS) entry which is preliminary data.</text>
</comment>
<feature type="compositionally biased region" description="Polar residues" evidence="1">
    <location>
        <begin position="347"/>
        <end position="360"/>
    </location>
</feature>
<proteinExistence type="predicted"/>
<dbReference type="Proteomes" id="UP000232323">
    <property type="component" value="Unassembled WGS sequence"/>
</dbReference>
<name>A0A250XQY6_9CHLO</name>
<feature type="compositionally biased region" description="Basic and acidic residues" evidence="1">
    <location>
        <begin position="364"/>
        <end position="374"/>
    </location>
</feature>
<feature type="compositionally biased region" description="Polar residues" evidence="1">
    <location>
        <begin position="329"/>
        <end position="338"/>
    </location>
</feature>
<evidence type="ECO:0000313" key="3">
    <source>
        <dbReference type="Proteomes" id="UP000232323"/>
    </source>
</evidence>
<organism evidence="2 3">
    <name type="scientific">Chlamydomonas eustigma</name>
    <dbReference type="NCBI Taxonomy" id="1157962"/>
    <lineage>
        <taxon>Eukaryota</taxon>
        <taxon>Viridiplantae</taxon>
        <taxon>Chlorophyta</taxon>
        <taxon>core chlorophytes</taxon>
        <taxon>Chlorophyceae</taxon>
        <taxon>CS clade</taxon>
        <taxon>Chlamydomonadales</taxon>
        <taxon>Chlamydomonadaceae</taxon>
        <taxon>Chlamydomonas</taxon>
    </lineage>
</organism>
<keyword evidence="3" id="KW-1185">Reference proteome</keyword>
<protein>
    <submittedName>
        <fullName evidence="2">Uncharacterized protein</fullName>
    </submittedName>
</protein>
<gene>
    <name evidence="2" type="ORF">CEUSTIGMA_g12849.t1</name>
</gene>
<dbReference type="AlphaFoldDB" id="A0A250XQY6"/>
<accession>A0A250XQY6</accession>
<dbReference type="EMBL" id="BEGY01000168">
    <property type="protein sequence ID" value="GAX85433.1"/>
    <property type="molecule type" value="Genomic_DNA"/>
</dbReference>
<evidence type="ECO:0000256" key="1">
    <source>
        <dbReference type="SAM" id="MobiDB-lite"/>
    </source>
</evidence>